<evidence type="ECO:0000313" key="2">
    <source>
        <dbReference type="EMBL" id="OGZ42241.1"/>
    </source>
</evidence>
<dbReference type="InterPro" id="IPR036365">
    <property type="entry name" value="PGBD-like_sf"/>
</dbReference>
<feature type="domain" description="Peptidoglycan binding-like" evidence="1">
    <location>
        <begin position="1"/>
        <end position="29"/>
    </location>
</feature>
<dbReference type="EMBL" id="MHNI01000019">
    <property type="protein sequence ID" value="OGZ42241.1"/>
    <property type="molecule type" value="Genomic_DNA"/>
</dbReference>
<dbReference type="Proteomes" id="UP000176700">
    <property type="component" value="Unassembled WGS sequence"/>
</dbReference>
<name>A0A1G2FXF3_9BACT</name>
<dbReference type="AlphaFoldDB" id="A0A1G2FXF3"/>
<evidence type="ECO:0000313" key="3">
    <source>
        <dbReference type="Proteomes" id="UP000176700"/>
    </source>
</evidence>
<proteinExistence type="predicted"/>
<dbReference type="InterPro" id="IPR036366">
    <property type="entry name" value="PGBDSf"/>
</dbReference>
<dbReference type="Gene3D" id="1.10.101.10">
    <property type="entry name" value="PGBD-like superfamily/PGBD"/>
    <property type="match status" value="2"/>
</dbReference>
<dbReference type="SUPFAM" id="SSF47090">
    <property type="entry name" value="PGBD-like"/>
    <property type="match status" value="2"/>
</dbReference>
<dbReference type="InterPro" id="IPR002477">
    <property type="entry name" value="Peptidoglycan-bd-like"/>
</dbReference>
<gene>
    <name evidence="2" type="ORF">A2W41_00855</name>
</gene>
<protein>
    <recommendedName>
        <fullName evidence="1">Peptidoglycan binding-like domain-containing protein</fullName>
    </recommendedName>
</protein>
<evidence type="ECO:0000259" key="1">
    <source>
        <dbReference type="Pfam" id="PF01471"/>
    </source>
</evidence>
<sequence length="123" mass="13564">MTVAAVKRFQERYGLAQVGRVGPQTLAKLNEVFGSEEPAMKKEPQTSGIFSRELDEGMSGDDVSTLQQFLAQDPELYPEGLITGYYGSLTTDAVRRFQTRYGLSQVGRVGPQTLAKLNEIFGQ</sequence>
<feature type="domain" description="Peptidoglycan binding-like" evidence="1">
    <location>
        <begin position="59"/>
        <end position="117"/>
    </location>
</feature>
<accession>A0A1G2FXF3</accession>
<reference evidence="2 3" key="1">
    <citation type="journal article" date="2016" name="Nat. Commun.">
        <title>Thousands of microbial genomes shed light on interconnected biogeochemical processes in an aquifer system.</title>
        <authorList>
            <person name="Anantharaman K."/>
            <person name="Brown C.T."/>
            <person name="Hug L.A."/>
            <person name="Sharon I."/>
            <person name="Castelle C.J."/>
            <person name="Probst A.J."/>
            <person name="Thomas B.C."/>
            <person name="Singh A."/>
            <person name="Wilkins M.J."/>
            <person name="Karaoz U."/>
            <person name="Brodie E.L."/>
            <person name="Williams K.H."/>
            <person name="Hubbard S.S."/>
            <person name="Banfield J.F."/>
        </authorList>
    </citation>
    <scope>NUCLEOTIDE SEQUENCE [LARGE SCALE GENOMIC DNA]</scope>
</reference>
<dbReference type="Pfam" id="PF01471">
    <property type="entry name" value="PG_binding_1"/>
    <property type="match status" value="2"/>
</dbReference>
<comment type="caution">
    <text evidence="2">The sequence shown here is derived from an EMBL/GenBank/DDBJ whole genome shotgun (WGS) entry which is preliminary data.</text>
</comment>
<organism evidence="2 3">
    <name type="scientific">Candidatus Ryanbacteria bacterium RIFCSPHIGHO2_01_45_13</name>
    <dbReference type="NCBI Taxonomy" id="1802112"/>
    <lineage>
        <taxon>Bacteria</taxon>
        <taxon>Candidatus Ryaniibacteriota</taxon>
    </lineage>
</organism>